<dbReference type="EMBL" id="BRLF01000009">
    <property type="protein sequence ID" value="GKX48637.1"/>
    <property type="molecule type" value="Genomic_DNA"/>
</dbReference>
<dbReference type="InterPro" id="IPR014710">
    <property type="entry name" value="RmlC-like_jellyroll"/>
</dbReference>
<dbReference type="Proteomes" id="UP001165145">
    <property type="component" value="Unassembled WGS sequence"/>
</dbReference>
<evidence type="ECO:0000259" key="2">
    <source>
        <dbReference type="Pfam" id="PF07883"/>
    </source>
</evidence>
<dbReference type="PANTHER" id="PTHR43698">
    <property type="entry name" value="RIBD C-TERMINAL DOMAIN CONTAINING PROTEIN"/>
    <property type="match status" value="1"/>
</dbReference>
<feature type="signal peptide" evidence="1">
    <location>
        <begin position="1"/>
        <end position="21"/>
    </location>
</feature>
<evidence type="ECO:0000313" key="4">
    <source>
        <dbReference type="EMBL" id="GLV71080.1"/>
    </source>
</evidence>
<comment type="caution">
    <text evidence="4">The sequence shown here is derived from an EMBL/GenBank/DDBJ whole genome shotgun (WGS) entry which is preliminary data.</text>
</comment>
<accession>A0AAI9L2A2</accession>
<proteinExistence type="predicted"/>
<organism evidence="4 6">
    <name type="scientific">Pectobacterium carotovorum subsp. carotovorum</name>
    <name type="common">Erwinia carotovora subsp. carotovora</name>
    <dbReference type="NCBI Taxonomy" id="555"/>
    <lineage>
        <taxon>Bacteria</taxon>
        <taxon>Pseudomonadati</taxon>
        <taxon>Pseudomonadota</taxon>
        <taxon>Gammaproteobacteria</taxon>
        <taxon>Enterobacterales</taxon>
        <taxon>Pectobacteriaceae</taxon>
        <taxon>Pectobacterium</taxon>
    </lineage>
</organism>
<dbReference type="RefSeq" id="WP_261867477.1">
    <property type="nucleotide sequence ID" value="NZ_BRLF01000009.1"/>
</dbReference>
<dbReference type="InterPro" id="IPR011051">
    <property type="entry name" value="RmlC_Cupin_sf"/>
</dbReference>
<keyword evidence="5" id="KW-1185">Reference proteome</keyword>
<dbReference type="Gene3D" id="2.60.120.10">
    <property type="entry name" value="Jelly Rolls"/>
    <property type="match status" value="1"/>
</dbReference>
<feature type="domain" description="Cupin type-2" evidence="2">
    <location>
        <begin position="66"/>
        <end position="125"/>
    </location>
</feature>
<name>A0AAI9L2A2_PECCC</name>
<dbReference type="Pfam" id="PF07883">
    <property type="entry name" value="Cupin_2"/>
    <property type="match status" value="1"/>
</dbReference>
<keyword evidence="1" id="KW-0732">Signal</keyword>
<evidence type="ECO:0000313" key="6">
    <source>
        <dbReference type="Proteomes" id="UP001165145"/>
    </source>
</evidence>
<dbReference type="InterPro" id="IPR013096">
    <property type="entry name" value="Cupin_2"/>
</dbReference>
<gene>
    <name evidence="4" type="ORF">Pcaca03_35240</name>
    <name evidence="3" type="ORF">SOASR016_33890</name>
</gene>
<evidence type="ECO:0000256" key="1">
    <source>
        <dbReference type="SAM" id="SignalP"/>
    </source>
</evidence>
<reference evidence="3" key="1">
    <citation type="submission" date="2022-06" db="EMBL/GenBank/DDBJ databases">
        <title>Draft genome sequences of Pectobacterium carotovorum subsp. carotovorum str. NBRC12380.</title>
        <authorList>
            <person name="Wakabayashi Y."/>
            <person name="Kojima K."/>
        </authorList>
    </citation>
    <scope>NUCLEOTIDE SEQUENCE</scope>
    <source>
        <strain evidence="3">NBRC 12380</strain>
    </source>
</reference>
<dbReference type="EMBL" id="BSRL01000009">
    <property type="protein sequence ID" value="GLV71080.1"/>
    <property type="molecule type" value="Genomic_DNA"/>
</dbReference>
<evidence type="ECO:0000313" key="3">
    <source>
        <dbReference type="EMBL" id="GKX48637.1"/>
    </source>
</evidence>
<dbReference type="SUPFAM" id="SSF51182">
    <property type="entry name" value="RmlC-like cupins"/>
    <property type="match status" value="1"/>
</dbReference>
<feature type="chain" id="PRO_5042536423" evidence="1">
    <location>
        <begin position="22"/>
        <end position="157"/>
    </location>
</feature>
<dbReference type="CDD" id="cd02233">
    <property type="entry name" value="cupin_HNL-like"/>
    <property type="match status" value="1"/>
</dbReference>
<dbReference type="PANTHER" id="PTHR43698:SF1">
    <property type="entry name" value="BLL4564 PROTEIN"/>
    <property type="match status" value="1"/>
</dbReference>
<protein>
    <submittedName>
        <fullName evidence="4">Cupin</fullName>
    </submittedName>
</protein>
<dbReference type="Proteomes" id="UP001058167">
    <property type="component" value="Unassembled WGS sequence"/>
</dbReference>
<dbReference type="AlphaFoldDB" id="A0AAI9L2A2"/>
<sequence>MRKLFILVTLVSVIISGQTIADDQSIVVTPSGSTASIKGIPANFTGTVNIDLLLPSSLKTPSSSGLVTFSPGARTAWHSHPAGQMLIVTAGKGWVEREGEGRQILSPGDVVWIPAGVKHWHGATDITAMSHIAVTYVHDGKNVDWFEPVTDKKYLTD</sequence>
<dbReference type="InterPro" id="IPR047263">
    <property type="entry name" value="HNL-like_cupin"/>
</dbReference>
<evidence type="ECO:0000313" key="5">
    <source>
        <dbReference type="Proteomes" id="UP001058167"/>
    </source>
</evidence>
<reference evidence="4" key="2">
    <citation type="submission" date="2023-02" db="EMBL/GenBank/DDBJ databases">
        <title>Pectobacterium carotovorum subsp. carotovorum NBRC 12380.</title>
        <authorList>
            <person name="Ichikawa N."/>
            <person name="Sato H."/>
            <person name="Tonouchi N."/>
        </authorList>
    </citation>
    <scope>NUCLEOTIDE SEQUENCE</scope>
    <source>
        <strain evidence="4">NBRC 12380</strain>
    </source>
</reference>